<dbReference type="STRING" id="2754.EH55_09130"/>
<dbReference type="PANTHER" id="PTHR34979:SF1">
    <property type="entry name" value="INNER MEMBRANE PROTEIN YGAZ"/>
    <property type="match status" value="1"/>
</dbReference>
<dbReference type="RefSeq" id="WP_037977663.1">
    <property type="nucleotide sequence ID" value="NZ_JMKI01000045.1"/>
</dbReference>
<dbReference type="Proteomes" id="UP000027665">
    <property type="component" value="Unassembled WGS sequence"/>
</dbReference>
<evidence type="ECO:0000256" key="8">
    <source>
        <dbReference type="SAM" id="Phobius"/>
    </source>
</evidence>
<keyword evidence="6 8" id="KW-1133">Transmembrane helix</keyword>
<organism evidence="9 10">
    <name type="scientific">Synergistes jonesii</name>
    <dbReference type="NCBI Taxonomy" id="2754"/>
    <lineage>
        <taxon>Bacteria</taxon>
        <taxon>Thermotogati</taxon>
        <taxon>Synergistota</taxon>
        <taxon>Synergistia</taxon>
        <taxon>Synergistales</taxon>
        <taxon>Synergistaceae</taxon>
        <taxon>Synergistes</taxon>
    </lineage>
</organism>
<name>A0A073IPU1_9BACT</name>
<evidence type="ECO:0000256" key="2">
    <source>
        <dbReference type="ARBA" id="ARBA00010735"/>
    </source>
</evidence>
<evidence type="ECO:0000256" key="3">
    <source>
        <dbReference type="ARBA" id="ARBA00022448"/>
    </source>
</evidence>
<evidence type="ECO:0000256" key="5">
    <source>
        <dbReference type="ARBA" id="ARBA00022692"/>
    </source>
</evidence>
<feature type="transmembrane region" description="Helical" evidence="8">
    <location>
        <begin position="215"/>
        <end position="231"/>
    </location>
</feature>
<sequence length="239" mass="25327">MSKRNVYFFFKGMRDAIPILLGYLAVGFTLGIGAKNAGLTPIQAFVSSLTQNASAGQFAGYTLIAAGAGYLELAVMIMVANARYLLMSCAISQRIAPDTPLYHRMLMAFDLTDEIFGLSVLQPERLNPFYVYGMFASAMPGWAFGTFFGVIAGNALPQRAVTALSAGLFGMFIAIIIPPARKNPVVALLIALSMGASFALSRFNALGLSTGTRTIALTVVISTAAAFIFPLKEEGPDGA</sequence>
<dbReference type="GO" id="GO:1903785">
    <property type="term" value="P:L-valine transmembrane transport"/>
    <property type="evidence" value="ECO:0007669"/>
    <property type="project" value="TreeGrafter"/>
</dbReference>
<dbReference type="AlphaFoldDB" id="A0A073IPU1"/>
<evidence type="ECO:0000256" key="6">
    <source>
        <dbReference type="ARBA" id="ARBA00022989"/>
    </source>
</evidence>
<feature type="transmembrane region" description="Helical" evidence="8">
    <location>
        <begin position="58"/>
        <end position="80"/>
    </location>
</feature>
<dbReference type="GO" id="GO:0005886">
    <property type="term" value="C:plasma membrane"/>
    <property type="evidence" value="ECO:0007669"/>
    <property type="project" value="UniProtKB-SubCell"/>
</dbReference>
<feature type="transmembrane region" description="Helical" evidence="8">
    <location>
        <begin position="160"/>
        <end position="179"/>
    </location>
</feature>
<dbReference type="EMBL" id="JMKI01000045">
    <property type="protein sequence ID" value="KEJ91560.1"/>
    <property type="molecule type" value="Genomic_DNA"/>
</dbReference>
<keyword evidence="7 8" id="KW-0472">Membrane</keyword>
<dbReference type="InterPro" id="IPR011606">
    <property type="entry name" value="Brnchd-chn_aa_trnsp_permease"/>
</dbReference>
<reference evidence="9 10" key="1">
    <citation type="submission" date="2014-04" db="EMBL/GenBank/DDBJ databases">
        <title>Draft Genome Sequence of Synergistes jonesii.</title>
        <authorList>
            <person name="Coil D.A."/>
            <person name="Eisen J.A."/>
            <person name="Holland-Moritz H.E."/>
        </authorList>
    </citation>
    <scope>NUCLEOTIDE SEQUENCE [LARGE SCALE GENOMIC DNA]</scope>
    <source>
        <strain evidence="9 10">78-1</strain>
    </source>
</reference>
<accession>A0A073IPU1</accession>
<evidence type="ECO:0000256" key="7">
    <source>
        <dbReference type="ARBA" id="ARBA00023136"/>
    </source>
</evidence>
<dbReference type="PATRIC" id="fig|2754.20.peg.1962"/>
<comment type="similarity">
    <text evidence="2">Belongs to the AzlC family.</text>
</comment>
<keyword evidence="5 8" id="KW-0812">Transmembrane</keyword>
<dbReference type="Pfam" id="PF03591">
    <property type="entry name" value="AzlC"/>
    <property type="match status" value="1"/>
</dbReference>
<comment type="caution">
    <text evidence="9">The sequence shown here is derived from an EMBL/GenBank/DDBJ whole genome shotgun (WGS) entry which is preliminary data.</text>
</comment>
<keyword evidence="3" id="KW-0813">Transport</keyword>
<dbReference type="eggNOG" id="COG1296">
    <property type="taxonomic scope" value="Bacteria"/>
</dbReference>
<dbReference type="OrthoDB" id="3177005at2"/>
<comment type="subcellular location">
    <subcellularLocation>
        <location evidence="1">Cell membrane</location>
        <topology evidence="1">Multi-pass membrane protein</topology>
    </subcellularLocation>
</comment>
<protein>
    <submittedName>
        <fullName evidence="9">Branched-chain amino acid ABC transporter permease</fullName>
    </submittedName>
</protein>
<evidence type="ECO:0000313" key="9">
    <source>
        <dbReference type="EMBL" id="KEJ91560.1"/>
    </source>
</evidence>
<dbReference type="PANTHER" id="PTHR34979">
    <property type="entry name" value="INNER MEMBRANE PROTEIN YGAZ"/>
    <property type="match status" value="1"/>
</dbReference>
<keyword evidence="10" id="KW-1185">Reference proteome</keyword>
<feature type="transmembrane region" description="Helical" evidence="8">
    <location>
        <begin position="129"/>
        <end position="153"/>
    </location>
</feature>
<evidence type="ECO:0000313" key="10">
    <source>
        <dbReference type="Proteomes" id="UP000027665"/>
    </source>
</evidence>
<dbReference type="GeneID" id="90984275"/>
<proteinExistence type="inferred from homology"/>
<evidence type="ECO:0000256" key="4">
    <source>
        <dbReference type="ARBA" id="ARBA00022475"/>
    </source>
</evidence>
<keyword evidence="4" id="KW-1003">Cell membrane</keyword>
<evidence type="ECO:0000256" key="1">
    <source>
        <dbReference type="ARBA" id="ARBA00004651"/>
    </source>
</evidence>
<gene>
    <name evidence="9" type="ORF">EH55_09130</name>
</gene>
<feature type="transmembrane region" description="Helical" evidence="8">
    <location>
        <begin position="185"/>
        <end position="203"/>
    </location>
</feature>